<sequence>MLASWGVSRIVIPSFITIPFTNLFFFFYIYETHCKVYTNKPRALLMQQALYNEPKRARLLGGWDVCTNPPGVSNSETQALPSTAALGSVPAQSIPSRFKQAVHTGTPDQHWPATLADSHNVSSALFMDKGIDYQILQKDLGNSKTISPSTLKIKYTSADACPEIVGSS</sequence>
<proteinExistence type="predicted"/>
<name>A0A7J7UPF8_MYOMY</name>
<keyword evidence="1" id="KW-0812">Transmembrane</keyword>
<evidence type="ECO:0000313" key="3">
    <source>
        <dbReference type="Proteomes" id="UP000527355"/>
    </source>
</evidence>
<gene>
    <name evidence="2" type="ORF">mMyoMyo1_008569</name>
</gene>
<evidence type="ECO:0000313" key="2">
    <source>
        <dbReference type="EMBL" id="KAF6314773.1"/>
    </source>
</evidence>
<feature type="transmembrane region" description="Helical" evidence="1">
    <location>
        <begin position="6"/>
        <end position="30"/>
    </location>
</feature>
<keyword evidence="1" id="KW-1133">Transmembrane helix</keyword>
<protein>
    <submittedName>
        <fullName evidence="2">Uncharacterized protein</fullName>
    </submittedName>
</protein>
<organism evidence="2 3">
    <name type="scientific">Myotis myotis</name>
    <name type="common">Greater mouse-eared bat</name>
    <name type="synonym">Vespertilio myotis</name>
    <dbReference type="NCBI Taxonomy" id="51298"/>
    <lineage>
        <taxon>Eukaryota</taxon>
        <taxon>Metazoa</taxon>
        <taxon>Chordata</taxon>
        <taxon>Craniata</taxon>
        <taxon>Vertebrata</taxon>
        <taxon>Euteleostomi</taxon>
        <taxon>Mammalia</taxon>
        <taxon>Eutheria</taxon>
        <taxon>Laurasiatheria</taxon>
        <taxon>Chiroptera</taxon>
        <taxon>Yangochiroptera</taxon>
        <taxon>Vespertilionidae</taxon>
        <taxon>Myotis</taxon>
    </lineage>
</organism>
<keyword evidence="3" id="KW-1185">Reference proteome</keyword>
<evidence type="ECO:0000256" key="1">
    <source>
        <dbReference type="SAM" id="Phobius"/>
    </source>
</evidence>
<dbReference type="EMBL" id="JABWUV010000012">
    <property type="protein sequence ID" value="KAF6314773.1"/>
    <property type="molecule type" value="Genomic_DNA"/>
</dbReference>
<comment type="caution">
    <text evidence="2">The sequence shown here is derived from an EMBL/GenBank/DDBJ whole genome shotgun (WGS) entry which is preliminary data.</text>
</comment>
<keyword evidence="1" id="KW-0472">Membrane</keyword>
<dbReference type="AlphaFoldDB" id="A0A7J7UPF8"/>
<reference evidence="2 3" key="1">
    <citation type="journal article" date="2020" name="Nature">
        <title>Six reference-quality genomes reveal evolution of bat adaptations.</title>
        <authorList>
            <person name="Jebb D."/>
            <person name="Huang Z."/>
            <person name="Pippel M."/>
            <person name="Hughes G.M."/>
            <person name="Lavrichenko K."/>
            <person name="Devanna P."/>
            <person name="Winkler S."/>
            <person name="Jermiin L.S."/>
            <person name="Skirmuntt E.C."/>
            <person name="Katzourakis A."/>
            <person name="Burkitt-Gray L."/>
            <person name="Ray D.A."/>
            <person name="Sullivan K.A.M."/>
            <person name="Roscito J.G."/>
            <person name="Kirilenko B.M."/>
            <person name="Davalos L.M."/>
            <person name="Corthals A.P."/>
            <person name="Power M.L."/>
            <person name="Jones G."/>
            <person name="Ransome R.D."/>
            <person name="Dechmann D.K.N."/>
            <person name="Locatelli A.G."/>
            <person name="Puechmaille S.J."/>
            <person name="Fedrigo O."/>
            <person name="Jarvis E.D."/>
            <person name="Hiller M."/>
            <person name="Vernes S.C."/>
            <person name="Myers E.W."/>
            <person name="Teeling E.C."/>
        </authorList>
    </citation>
    <scope>NUCLEOTIDE SEQUENCE [LARGE SCALE GENOMIC DNA]</scope>
    <source>
        <strain evidence="2">MMyoMyo1</strain>
        <tissue evidence="2">Flight muscle</tissue>
    </source>
</reference>
<dbReference type="Proteomes" id="UP000527355">
    <property type="component" value="Unassembled WGS sequence"/>
</dbReference>
<accession>A0A7J7UPF8</accession>